<dbReference type="Pfam" id="PF13624">
    <property type="entry name" value="SurA_N_3"/>
    <property type="match status" value="1"/>
</dbReference>
<feature type="domain" description="PpiC" evidence="14">
    <location>
        <begin position="268"/>
        <end position="364"/>
    </location>
</feature>
<keyword evidence="4 13" id="KW-0812">Transmembrane</keyword>
<keyword evidence="16" id="KW-1185">Reference proteome</keyword>
<accession>A0ABS8WCE5</accession>
<organism evidence="15 16">
    <name type="scientific">Motilimonas cestriensis</name>
    <dbReference type="NCBI Taxonomy" id="2742685"/>
    <lineage>
        <taxon>Bacteria</taxon>
        <taxon>Pseudomonadati</taxon>
        <taxon>Pseudomonadota</taxon>
        <taxon>Gammaproteobacteria</taxon>
        <taxon>Alteromonadales</taxon>
        <taxon>Alteromonadales genera incertae sedis</taxon>
        <taxon>Motilimonas</taxon>
    </lineage>
</organism>
<evidence type="ECO:0000256" key="5">
    <source>
        <dbReference type="ARBA" id="ARBA00022989"/>
    </source>
</evidence>
<dbReference type="Gene3D" id="1.10.4030.10">
    <property type="entry name" value="Porin chaperone SurA, peptide-binding domain"/>
    <property type="match status" value="1"/>
</dbReference>
<keyword evidence="11" id="KW-0697">Rotamase</keyword>
<comment type="caution">
    <text evidence="15">The sequence shown here is derived from an EMBL/GenBank/DDBJ whole genome shotgun (WGS) entry which is preliminary data.</text>
</comment>
<dbReference type="SUPFAM" id="SSF54534">
    <property type="entry name" value="FKBP-like"/>
    <property type="match status" value="1"/>
</dbReference>
<feature type="coiled-coil region" evidence="12">
    <location>
        <begin position="186"/>
        <end position="213"/>
    </location>
</feature>
<dbReference type="InterPro" id="IPR046357">
    <property type="entry name" value="PPIase_dom_sf"/>
</dbReference>
<protein>
    <recommendedName>
        <fullName evidence="9">Periplasmic chaperone PpiD</fullName>
    </recommendedName>
    <alternativeName>
        <fullName evidence="10">Periplasmic folding chaperone</fullName>
    </alternativeName>
</protein>
<feature type="transmembrane region" description="Helical" evidence="13">
    <location>
        <begin position="12"/>
        <end position="34"/>
    </location>
</feature>
<reference evidence="15 16" key="1">
    <citation type="journal article" date="2022" name="Environ. Microbiol. Rep.">
        <title>Eco-phylogenetic analyses reveal divergent evolution of vitamin B12 metabolism in the marine bacterial family 'Psychromonadaceae'.</title>
        <authorList>
            <person name="Jin X."/>
            <person name="Yang Y."/>
            <person name="Cao H."/>
            <person name="Gao B."/>
            <person name="Zhao Z."/>
        </authorList>
    </citation>
    <scope>NUCLEOTIDE SEQUENCE [LARGE SCALE GENOMIC DNA]</scope>
    <source>
        <strain evidence="15 16">MKS20</strain>
    </source>
</reference>
<evidence type="ECO:0000256" key="3">
    <source>
        <dbReference type="ARBA" id="ARBA00022519"/>
    </source>
</evidence>
<keyword evidence="5 13" id="KW-1133">Transmembrane helix</keyword>
<dbReference type="Gene3D" id="3.10.50.40">
    <property type="match status" value="1"/>
</dbReference>
<keyword evidence="2" id="KW-1003">Cell membrane</keyword>
<comment type="similarity">
    <text evidence="8">Belongs to the PpiD chaperone family.</text>
</comment>
<dbReference type="Proteomes" id="UP001201273">
    <property type="component" value="Unassembled WGS sequence"/>
</dbReference>
<keyword evidence="3" id="KW-0997">Cell inner membrane</keyword>
<dbReference type="Pfam" id="PF13616">
    <property type="entry name" value="Rotamase_3"/>
    <property type="match status" value="1"/>
</dbReference>
<evidence type="ECO:0000259" key="14">
    <source>
        <dbReference type="PROSITE" id="PS50198"/>
    </source>
</evidence>
<proteinExistence type="inferred from homology"/>
<keyword evidence="11 15" id="KW-0413">Isomerase</keyword>
<keyword evidence="12" id="KW-0175">Coiled coil</keyword>
<evidence type="ECO:0000256" key="2">
    <source>
        <dbReference type="ARBA" id="ARBA00022475"/>
    </source>
</evidence>
<evidence type="ECO:0000256" key="1">
    <source>
        <dbReference type="ARBA" id="ARBA00004382"/>
    </source>
</evidence>
<evidence type="ECO:0000256" key="8">
    <source>
        <dbReference type="ARBA" id="ARBA00038408"/>
    </source>
</evidence>
<dbReference type="InterPro" id="IPR052029">
    <property type="entry name" value="PpiD_chaperone"/>
</dbReference>
<evidence type="ECO:0000313" key="16">
    <source>
        <dbReference type="Proteomes" id="UP001201273"/>
    </source>
</evidence>
<dbReference type="SUPFAM" id="SSF109998">
    <property type="entry name" value="Triger factor/SurA peptide-binding domain-like"/>
    <property type="match status" value="1"/>
</dbReference>
<dbReference type="PROSITE" id="PS50198">
    <property type="entry name" value="PPIC_PPIASE_2"/>
    <property type="match status" value="1"/>
</dbReference>
<evidence type="ECO:0000256" key="10">
    <source>
        <dbReference type="ARBA" id="ARBA00042775"/>
    </source>
</evidence>
<evidence type="ECO:0000313" key="15">
    <source>
        <dbReference type="EMBL" id="MCE2595383.1"/>
    </source>
</evidence>
<dbReference type="InterPro" id="IPR027304">
    <property type="entry name" value="Trigger_fact/SurA_dom_sf"/>
</dbReference>
<keyword evidence="7" id="KW-0143">Chaperone</keyword>
<evidence type="ECO:0000256" key="4">
    <source>
        <dbReference type="ARBA" id="ARBA00022692"/>
    </source>
</evidence>
<evidence type="ECO:0000256" key="12">
    <source>
        <dbReference type="SAM" id="Coils"/>
    </source>
</evidence>
<gene>
    <name evidence="15" type="primary">ppiD</name>
    <name evidence="15" type="ORF">K6Y31_11205</name>
</gene>
<sequence>MLDKFREGAQGPAAKIILGVVILSFALAGVGGYLGSTTAEPAAVVNGEDITRQELESAYQQERNKVEQQYGDSFAAIAADPSFAQQLRSNVLQRLVSERLTDQAIEELGLRISDEQIKESIRSMPEFQRDGQFDNDTYLAVLRQSGYQPDQFRDILRQDMTRRQLLQSYLSSEISLPGEALQLYRLQAQQRELRQLEVNVSQFNDQVSVTDEEIDAYYQANQNSFQHPEQVNLDYVLLDAADLSADVDLSEEAVKAYYQDHQSSYKAPEKRRVAHILVDLNKDNAEQEAQDLLAKVQQGEDFAELAKTFSSDTFSGENGGELDWFEKGVMDPDFEAAAFALEQVGDTSGVVKSEFGYHIIKLLEVQEDAAAPFEEVKDKIADTLKRDKAMEVFYDKLQKLSEMAFEVPDTLNEAADASGLTVQQTGLFSRDNATGDFSNAQVLVQAFNTDLRQDQMNSEVIELSPEKVMVIRVNDYQPQSTKALAEVKDDIVVRLTREKATAAANEYVDGLIAALASGADINDQLSTYGFSFSEPVTVSRMDPGASPEIAREVFTMAKPAADSVQRTKVDLLNGNIALVELLSVSEVEADVLPSAAETQQLSQFVQNTQADTSYQALIQLLQARADIVYPVVE</sequence>
<dbReference type="PANTHER" id="PTHR47529:SF1">
    <property type="entry name" value="PERIPLASMIC CHAPERONE PPID"/>
    <property type="match status" value="1"/>
</dbReference>
<dbReference type="NCBIfam" id="NF008054">
    <property type="entry name" value="PRK10788.1"/>
    <property type="match status" value="1"/>
</dbReference>
<evidence type="ECO:0000256" key="7">
    <source>
        <dbReference type="ARBA" id="ARBA00023186"/>
    </source>
</evidence>
<name>A0ABS8WCE5_9GAMM</name>
<comment type="subcellular location">
    <subcellularLocation>
        <location evidence="1">Cell inner membrane</location>
        <topology evidence="1">Single-pass type II membrane protein</topology>
        <orientation evidence="1">Periplasmic side</orientation>
    </subcellularLocation>
</comment>
<evidence type="ECO:0000256" key="11">
    <source>
        <dbReference type="PROSITE-ProRule" id="PRU00278"/>
    </source>
</evidence>
<evidence type="ECO:0000256" key="13">
    <source>
        <dbReference type="SAM" id="Phobius"/>
    </source>
</evidence>
<evidence type="ECO:0000256" key="9">
    <source>
        <dbReference type="ARBA" id="ARBA00040743"/>
    </source>
</evidence>
<dbReference type="EMBL" id="JAIMJA010000010">
    <property type="protein sequence ID" value="MCE2595383.1"/>
    <property type="molecule type" value="Genomic_DNA"/>
</dbReference>
<dbReference type="GO" id="GO:0003755">
    <property type="term" value="F:peptidyl-prolyl cis-trans isomerase activity"/>
    <property type="evidence" value="ECO:0007669"/>
    <property type="project" value="UniProtKB-EC"/>
</dbReference>
<dbReference type="RefSeq" id="WP_233052868.1">
    <property type="nucleotide sequence ID" value="NZ_JAIMJA010000010.1"/>
</dbReference>
<evidence type="ECO:0000256" key="6">
    <source>
        <dbReference type="ARBA" id="ARBA00023136"/>
    </source>
</evidence>
<keyword evidence="6 13" id="KW-0472">Membrane</keyword>
<dbReference type="InterPro" id="IPR000297">
    <property type="entry name" value="PPIase_PpiC"/>
</dbReference>
<dbReference type="PANTHER" id="PTHR47529">
    <property type="entry name" value="PEPTIDYL-PROLYL CIS-TRANS ISOMERASE D"/>
    <property type="match status" value="1"/>
</dbReference>